<keyword evidence="2" id="KW-1185">Reference proteome</keyword>
<dbReference type="InParanoid" id="A0A0H2RX99"/>
<dbReference type="AlphaFoldDB" id="A0A0H2RX99"/>
<protein>
    <submittedName>
        <fullName evidence="1">Uncharacterized protein</fullName>
    </submittedName>
</protein>
<gene>
    <name evidence="1" type="ORF">SCHPADRAFT_926645</name>
</gene>
<name>A0A0H2RX99_9AGAM</name>
<dbReference type="EMBL" id="KQ085918">
    <property type="protein sequence ID" value="KLO16267.1"/>
    <property type="molecule type" value="Genomic_DNA"/>
</dbReference>
<accession>A0A0H2RX99</accession>
<evidence type="ECO:0000313" key="1">
    <source>
        <dbReference type="EMBL" id="KLO16267.1"/>
    </source>
</evidence>
<sequence>MPVPLPALEQVLEEIHLERRASLRDWQELRIHREQRSHHYLFPDEAGKDLERLSRVHSSWTPIAREALGRILLLQSVTERSARAAVSSPTFGLWTYEIYLSFPREGYFRDYSDILDDAPICQWGSIERILARTPAVTSICLHTASDSNHAIDVLTRLLSSVLHTFKELRSLRLYSDVNHGPGTGRLHLDVKEIPELFIALQNCPHFEFLALRNLLPCYAFVSDERIKRPRDTITLRMPRYIWLPNSPPDPQAICNLVGESTPLTGRAHNLAEFIRSICNTPTEITERNVVSMGNCMTYASLRFDLATKQFTINAARIATPPNYPPPDLRPENFPQPEWCEDMKFLDIYSTFNVLHTLYPYPSLKFLRIFFSSSQMAPPFRLVDEVGWFIESLPLALEVLDVNFYWEVPKENRILPLEMHAEIDELVASVPTYRCPRLKLLLVKLDGVSELFRTTEPLTQLIEACEKQRVPLVLHKPEFGIRHGFDNHNEEELNRIAKFENHLLSL</sequence>
<organism evidence="1 2">
    <name type="scientific">Schizopora paradoxa</name>
    <dbReference type="NCBI Taxonomy" id="27342"/>
    <lineage>
        <taxon>Eukaryota</taxon>
        <taxon>Fungi</taxon>
        <taxon>Dikarya</taxon>
        <taxon>Basidiomycota</taxon>
        <taxon>Agaricomycotina</taxon>
        <taxon>Agaricomycetes</taxon>
        <taxon>Hymenochaetales</taxon>
        <taxon>Schizoporaceae</taxon>
        <taxon>Schizopora</taxon>
    </lineage>
</organism>
<proteinExistence type="predicted"/>
<evidence type="ECO:0000313" key="2">
    <source>
        <dbReference type="Proteomes" id="UP000053477"/>
    </source>
</evidence>
<dbReference type="Proteomes" id="UP000053477">
    <property type="component" value="Unassembled WGS sequence"/>
</dbReference>
<reference evidence="1 2" key="1">
    <citation type="submission" date="2015-04" db="EMBL/GenBank/DDBJ databases">
        <title>Complete genome sequence of Schizopora paradoxa KUC8140, a cosmopolitan wood degrader in East Asia.</title>
        <authorList>
            <consortium name="DOE Joint Genome Institute"/>
            <person name="Min B."/>
            <person name="Park H."/>
            <person name="Jang Y."/>
            <person name="Kim J.-J."/>
            <person name="Kim K.H."/>
            <person name="Pangilinan J."/>
            <person name="Lipzen A."/>
            <person name="Riley R."/>
            <person name="Grigoriev I.V."/>
            <person name="Spatafora J.W."/>
            <person name="Choi I.-G."/>
        </authorList>
    </citation>
    <scope>NUCLEOTIDE SEQUENCE [LARGE SCALE GENOMIC DNA]</scope>
    <source>
        <strain evidence="1 2">KUC8140</strain>
    </source>
</reference>